<sequence length="544" mass="59656">MSVDEKNPQDFESSAASSDSRADTGNIDAAWKFLNDHRDAGTDTSSVDMNALRRKIDWRLVPLMFLCYTMQFLDKVILNYAAVMGLSKDLKLVGNEFSNIATFLFVGLLCFEVPNSKPYPILFPISPEEKQKKRDSNDVETLETLGGLTQPPSTVYFLQMVPAAKWLGLNVILWGTATACGAAAHNYQSLLVSRVFLGIFEATIGPSLMLISAQWYTKSEQAPRFSFWYLGLGLGQILGGAISYGFQHIAPGAGLAGWRIMFVVLGCLTVTIGICTVLFVPDTPMQARWLSDTEKVALLKHVSVNQTGIESRKFRPKQILEALMDPQMYLMVVAVVLLSVSSGVVTTYSATLIRNLGYDSKHAALMNMPSGVVSIFFTLLVGYGIRHTSNRWAWIVACIIPAIIGGALMSFLPVSNRSGCLAGIYLVNAVVAPLTVFYAWTAANFGGATKRAFAAAIVSGSFSLGNIIGPQTFQAKDAPEYRPAKIAVMGTQAGCAVVTLALYAYYRYENKRRGAIKQSEDAYMAPENWQSMTDKENKSFRYTY</sequence>
<keyword evidence="5 7" id="KW-0472">Membrane</keyword>
<keyword evidence="2" id="KW-0813">Transport</keyword>
<name>A0A9Q0B448_9PEZI</name>
<dbReference type="EMBL" id="SDAQ01000024">
    <property type="protein sequence ID" value="KAI3554330.1"/>
    <property type="molecule type" value="Genomic_DNA"/>
</dbReference>
<comment type="caution">
    <text evidence="9">The sequence shown here is derived from an EMBL/GenBank/DDBJ whole genome shotgun (WGS) entry which is preliminary data.</text>
</comment>
<dbReference type="Gene3D" id="1.20.1250.20">
    <property type="entry name" value="MFS general substrate transporter like domains"/>
    <property type="match status" value="3"/>
</dbReference>
<dbReference type="OrthoDB" id="6730379at2759"/>
<evidence type="ECO:0000313" key="10">
    <source>
        <dbReference type="Proteomes" id="UP001056436"/>
    </source>
</evidence>
<dbReference type="Pfam" id="PF07690">
    <property type="entry name" value="MFS_1"/>
    <property type="match status" value="1"/>
</dbReference>
<dbReference type="PANTHER" id="PTHR43791">
    <property type="entry name" value="PERMEASE-RELATED"/>
    <property type="match status" value="1"/>
</dbReference>
<dbReference type="PANTHER" id="PTHR43791:SF40">
    <property type="entry name" value="THIAMINE PATHWAY TRANSPORTER THI73"/>
    <property type="match status" value="1"/>
</dbReference>
<evidence type="ECO:0000256" key="1">
    <source>
        <dbReference type="ARBA" id="ARBA00004141"/>
    </source>
</evidence>
<accession>A0A9Q0B448</accession>
<evidence type="ECO:0000256" key="7">
    <source>
        <dbReference type="SAM" id="Phobius"/>
    </source>
</evidence>
<comment type="subcellular location">
    <subcellularLocation>
        <location evidence="1">Membrane</location>
        <topology evidence="1">Multi-pass membrane protein</topology>
    </subcellularLocation>
</comment>
<feature type="transmembrane region" description="Helical" evidence="7">
    <location>
        <begin position="392"/>
        <end position="415"/>
    </location>
</feature>
<evidence type="ECO:0000313" key="9">
    <source>
        <dbReference type="EMBL" id="KAI3554330.1"/>
    </source>
</evidence>
<dbReference type="AlphaFoldDB" id="A0A9Q0B448"/>
<reference evidence="9" key="1">
    <citation type="submission" date="2019-01" db="EMBL/GenBank/DDBJ databases">
        <title>Colletotrichum abscissum LGMF1257.</title>
        <authorList>
            <person name="Baroncelli R."/>
        </authorList>
    </citation>
    <scope>NUCLEOTIDE SEQUENCE</scope>
    <source>
        <strain evidence="9">Ca142</strain>
    </source>
</reference>
<feature type="transmembrane region" description="Helical" evidence="7">
    <location>
        <begin position="486"/>
        <end position="506"/>
    </location>
</feature>
<evidence type="ECO:0000259" key="8">
    <source>
        <dbReference type="PROSITE" id="PS50850"/>
    </source>
</evidence>
<feature type="transmembrane region" description="Helical" evidence="7">
    <location>
        <begin position="452"/>
        <end position="474"/>
    </location>
</feature>
<evidence type="ECO:0000256" key="3">
    <source>
        <dbReference type="ARBA" id="ARBA00022692"/>
    </source>
</evidence>
<gene>
    <name evidence="9" type="ORF">CABS02_05461</name>
</gene>
<dbReference type="GO" id="GO:0022857">
    <property type="term" value="F:transmembrane transporter activity"/>
    <property type="evidence" value="ECO:0007669"/>
    <property type="project" value="InterPro"/>
</dbReference>
<protein>
    <submittedName>
        <fullName evidence="9">Major facilitator superfamily transporter</fullName>
    </submittedName>
</protein>
<dbReference type="InterPro" id="IPR020846">
    <property type="entry name" value="MFS_dom"/>
</dbReference>
<dbReference type="SUPFAM" id="SSF103473">
    <property type="entry name" value="MFS general substrate transporter"/>
    <property type="match status" value="2"/>
</dbReference>
<feature type="transmembrane region" description="Helical" evidence="7">
    <location>
        <begin position="191"/>
        <end position="213"/>
    </location>
</feature>
<keyword evidence="10" id="KW-1185">Reference proteome</keyword>
<feature type="transmembrane region" description="Helical" evidence="7">
    <location>
        <begin position="328"/>
        <end position="351"/>
    </location>
</feature>
<dbReference type="PROSITE" id="PS50850">
    <property type="entry name" value="MFS"/>
    <property type="match status" value="1"/>
</dbReference>
<feature type="transmembrane region" description="Helical" evidence="7">
    <location>
        <begin position="421"/>
        <end position="440"/>
    </location>
</feature>
<feature type="transmembrane region" description="Helical" evidence="7">
    <location>
        <begin position="225"/>
        <end position="246"/>
    </location>
</feature>
<dbReference type="InterPro" id="IPR011701">
    <property type="entry name" value="MFS"/>
</dbReference>
<dbReference type="GO" id="GO:0016020">
    <property type="term" value="C:membrane"/>
    <property type="evidence" value="ECO:0007669"/>
    <property type="project" value="UniProtKB-SubCell"/>
</dbReference>
<keyword evidence="3 7" id="KW-0812">Transmembrane</keyword>
<organism evidence="9 10">
    <name type="scientific">Colletotrichum abscissum</name>
    <dbReference type="NCBI Taxonomy" id="1671311"/>
    <lineage>
        <taxon>Eukaryota</taxon>
        <taxon>Fungi</taxon>
        <taxon>Dikarya</taxon>
        <taxon>Ascomycota</taxon>
        <taxon>Pezizomycotina</taxon>
        <taxon>Sordariomycetes</taxon>
        <taxon>Hypocreomycetidae</taxon>
        <taxon>Glomerellales</taxon>
        <taxon>Glomerellaceae</taxon>
        <taxon>Colletotrichum</taxon>
        <taxon>Colletotrichum acutatum species complex</taxon>
    </lineage>
</organism>
<feature type="transmembrane region" description="Helical" evidence="7">
    <location>
        <begin position="258"/>
        <end position="280"/>
    </location>
</feature>
<evidence type="ECO:0000256" key="6">
    <source>
        <dbReference type="SAM" id="MobiDB-lite"/>
    </source>
</evidence>
<feature type="transmembrane region" description="Helical" evidence="7">
    <location>
        <begin position="166"/>
        <end position="185"/>
    </location>
</feature>
<evidence type="ECO:0000256" key="4">
    <source>
        <dbReference type="ARBA" id="ARBA00022989"/>
    </source>
</evidence>
<feature type="region of interest" description="Disordered" evidence="6">
    <location>
        <begin position="1"/>
        <end position="23"/>
    </location>
</feature>
<evidence type="ECO:0000256" key="5">
    <source>
        <dbReference type="ARBA" id="ARBA00023136"/>
    </source>
</evidence>
<feature type="domain" description="Major facilitator superfamily (MFS) profile" evidence="8">
    <location>
        <begin position="60"/>
        <end position="511"/>
    </location>
</feature>
<evidence type="ECO:0000256" key="2">
    <source>
        <dbReference type="ARBA" id="ARBA00022448"/>
    </source>
</evidence>
<keyword evidence="4 7" id="KW-1133">Transmembrane helix</keyword>
<feature type="transmembrane region" description="Helical" evidence="7">
    <location>
        <begin position="363"/>
        <end position="385"/>
    </location>
</feature>
<proteinExistence type="predicted"/>
<dbReference type="InterPro" id="IPR036259">
    <property type="entry name" value="MFS_trans_sf"/>
</dbReference>
<dbReference type="Proteomes" id="UP001056436">
    <property type="component" value="Unassembled WGS sequence"/>
</dbReference>